<keyword evidence="1" id="KW-0175">Coiled coil</keyword>
<dbReference type="PANTHER" id="PTHR46579:SF1">
    <property type="entry name" value="F5_8 TYPE C DOMAIN-CONTAINING PROTEIN"/>
    <property type="match status" value="1"/>
</dbReference>
<dbReference type="PANTHER" id="PTHR46579">
    <property type="entry name" value="F5/8 TYPE C DOMAIN-CONTAINING PROTEIN-RELATED"/>
    <property type="match status" value="1"/>
</dbReference>
<dbReference type="EMBL" id="REGN01006865">
    <property type="protein sequence ID" value="RNA08071.1"/>
    <property type="molecule type" value="Genomic_DNA"/>
</dbReference>
<gene>
    <name evidence="2" type="ORF">BpHYR1_004532</name>
</gene>
<keyword evidence="3" id="KW-1185">Reference proteome</keyword>
<evidence type="ECO:0008006" key="4">
    <source>
        <dbReference type="Google" id="ProtNLM"/>
    </source>
</evidence>
<dbReference type="AlphaFoldDB" id="A0A3M7QAS5"/>
<protein>
    <recommendedName>
        <fullName evidence="4">Transposase domain-containing protein</fullName>
    </recommendedName>
</protein>
<dbReference type="OrthoDB" id="10062362at2759"/>
<name>A0A3M7QAS5_BRAPC</name>
<dbReference type="Proteomes" id="UP000276133">
    <property type="component" value="Unassembled WGS sequence"/>
</dbReference>
<evidence type="ECO:0000256" key="1">
    <source>
        <dbReference type="SAM" id="Coils"/>
    </source>
</evidence>
<reference evidence="2 3" key="1">
    <citation type="journal article" date="2018" name="Sci. Rep.">
        <title>Genomic signatures of local adaptation to the degree of environmental predictability in rotifers.</title>
        <authorList>
            <person name="Franch-Gras L."/>
            <person name="Hahn C."/>
            <person name="Garcia-Roger E.M."/>
            <person name="Carmona M.J."/>
            <person name="Serra M."/>
            <person name="Gomez A."/>
        </authorList>
    </citation>
    <scope>NUCLEOTIDE SEQUENCE [LARGE SCALE GENOMIC DNA]</scope>
    <source>
        <strain evidence="2">HYR1</strain>
    </source>
</reference>
<evidence type="ECO:0000313" key="2">
    <source>
        <dbReference type="EMBL" id="RNA08071.1"/>
    </source>
</evidence>
<feature type="coiled-coil region" evidence="1">
    <location>
        <begin position="723"/>
        <end position="778"/>
    </location>
</feature>
<comment type="caution">
    <text evidence="2">The sequence shown here is derived from an EMBL/GenBank/DDBJ whole genome shotgun (WGS) entry which is preliminary data.</text>
</comment>
<dbReference type="InterPro" id="IPR009667">
    <property type="entry name" value="DUF1258"/>
</dbReference>
<organism evidence="2 3">
    <name type="scientific">Brachionus plicatilis</name>
    <name type="common">Marine rotifer</name>
    <name type="synonym">Brachionus muelleri</name>
    <dbReference type="NCBI Taxonomy" id="10195"/>
    <lineage>
        <taxon>Eukaryota</taxon>
        <taxon>Metazoa</taxon>
        <taxon>Spiralia</taxon>
        <taxon>Gnathifera</taxon>
        <taxon>Rotifera</taxon>
        <taxon>Eurotatoria</taxon>
        <taxon>Monogononta</taxon>
        <taxon>Pseudotrocha</taxon>
        <taxon>Ploima</taxon>
        <taxon>Brachionidae</taxon>
        <taxon>Brachionus</taxon>
    </lineage>
</organism>
<accession>A0A3M7QAS5</accession>
<dbReference type="STRING" id="10195.A0A3M7QAS5"/>
<proteinExistence type="predicted"/>
<sequence>MYHRIKTPKSTYYYKKKKKKEAILHQFSQLYPCFSQSADDTVHSKINGDSDNQEILNIADVSIDEEKNSECGLTNEDLSFDGKEQNIEQIDKLDESSLINMCLMSLFYSGKFTQDAFKSVLRLFNLTTGNDIPTNFNSLMKILLKETGQNINYKKKWFCHKCKDHMDLTQSKQRNCNICKTRLSTFYYIPVEDQIRRLFTKKILPVKVSDTKNANLIEDIYDGDFYKKFKESIDSNNPNSMQSNYSFILNTDGIELSRKSSISIWPVFLAINELPIEIRYDIDNIIIAGIMVSDGKPQDFSLFLEPIILDLKMLEYGLVVDGFVHKFFCIFGVFDKPARSMILNSVSSNGYFSCIKCYQSGLFVPFKKGSHHIFPYEKIDKQLRNNESYNIDLSKSENNLSSERGIKGQTILSQLKFYFPIESSIIDCMHSIFLGSIKKLFFYWFEHSSKEPYSLKHSLEEINSRLKSIRPPYFINYAPRDISDFKFWHAHEFMSFILFFAIPVFYEMMPNLESLYDIHLLNSGMHELLHLVDLTIDCGPINNYSCFPFEELNRKLTTLINDKESPIKSQIVESPEKLYPISKSTPRIKKFQLESSLSTSDSENSIISLLSNQSVHKSIRKFKSKIKDNENTDAESTHALVYWPEPERMFSVVSIYAIETQKKIIIGESYQIFFNEKNYTGIVRKIGSKEECSCIMEDIVGSNEKEMSRTNVKTNKSIASQSSKIKKNQNSDLENENVRLKSKIIDLTRAIEDEKTKNNELQCKVDSLESKLDQFKQTFSNKESFFKLI</sequence>
<evidence type="ECO:0000313" key="3">
    <source>
        <dbReference type="Proteomes" id="UP000276133"/>
    </source>
</evidence>
<dbReference type="Pfam" id="PF06869">
    <property type="entry name" value="DUF1258"/>
    <property type="match status" value="1"/>
</dbReference>